<dbReference type="InterPro" id="IPR027589">
    <property type="entry name" value="Choice_anch_B"/>
</dbReference>
<dbReference type="InParanoid" id="A0A090D5X0"/>
<organism evidence="2 3">
    <name type="scientific">Podospora anserina (strain S / ATCC MYA-4624 / DSM 980 / FGSC 10383)</name>
    <name type="common">Pleurage anserina</name>
    <dbReference type="NCBI Taxonomy" id="515849"/>
    <lineage>
        <taxon>Eukaryota</taxon>
        <taxon>Fungi</taxon>
        <taxon>Dikarya</taxon>
        <taxon>Ascomycota</taxon>
        <taxon>Pezizomycotina</taxon>
        <taxon>Sordariomycetes</taxon>
        <taxon>Sordariomycetidae</taxon>
        <taxon>Sordariales</taxon>
        <taxon>Podosporaceae</taxon>
        <taxon>Podospora</taxon>
        <taxon>Podospora anserina</taxon>
    </lineage>
</organism>
<proteinExistence type="predicted"/>
<dbReference type="PANTHER" id="PTHR38787">
    <property type="entry name" value="REGULATORY P DOMAIN-CONTAINING PROTEIN"/>
    <property type="match status" value="1"/>
</dbReference>
<evidence type="ECO:0008006" key="4">
    <source>
        <dbReference type="Google" id="ProtNLM"/>
    </source>
</evidence>
<dbReference type="eggNOG" id="ENOG502QQSB">
    <property type="taxonomic scope" value="Eukaryota"/>
</dbReference>
<reference evidence="2 3" key="1">
    <citation type="journal article" date="2008" name="Genome Biol.">
        <title>The genome sequence of the model ascomycete fungus Podospora anserina.</title>
        <authorList>
            <person name="Espagne E."/>
            <person name="Lespinet O."/>
            <person name="Malagnac F."/>
            <person name="Da Silva C."/>
            <person name="Jaillon O."/>
            <person name="Porcel B.M."/>
            <person name="Couloux A."/>
            <person name="Aury J.-M."/>
            <person name="Segurens B."/>
            <person name="Poulain J."/>
            <person name="Anthouard V."/>
            <person name="Grossetete S."/>
            <person name="Khalili H."/>
            <person name="Coppin E."/>
            <person name="Dequard-Chablat M."/>
            <person name="Picard M."/>
            <person name="Contamine V."/>
            <person name="Arnaise S."/>
            <person name="Bourdais A."/>
            <person name="Berteaux-Lecellier V."/>
            <person name="Gautheret D."/>
            <person name="de Vries R.P."/>
            <person name="Battaglia E."/>
            <person name="Coutinho P.M."/>
            <person name="Danchin E.G.J."/>
            <person name="Henrissat B."/>
            <person name="El Khoury R."/>
            <person name="Sainsard-Chanet A."/>
            <person name="Boivin A."/>
            <person name="Pinan-Lucarre B."/>
            <person name="Sellem C.H."/>
            <person name="Debuchy R."/>
            <person name="Wincker P."/>
            <person name="Weissenbach J."/>
            <person name="Silar P."/>
        </authorList>
    </citation>
    <scope>NUCLEOTIDE SEQUENCE [LARGE SCALE GENOMIC DNA]</scope>
    <source>
        <strain evidence="3">S / ATCC MYA-4624 / DSM 980 / FGSC 10383</strain>
    </source>
</reference>
<keyword evidence="3" id="KW-1185">Reference proteome</keyword>
<feature type="chain" id="PRO_5001853949" description="Regulatory P domain-containing protein" evidence="1">
    <location>
        <begin position="18"/>
        <end position="441"/>
    </location>
</feature>
<dbReference type="Pfam" id="PF08309">
    <property type="entry name" value="LVIVD"/>
    <property type="match status" value="1"/>
</dbReference>
<accession>A0A090D5X0</accession>
<dbReference type="PANTHER" id="PTHR38787:SF1">
    <property type="entry name" value="REGULATORY P DOMAIN-CONTAINING PROTEIN"/>
    <property type="match status" value="1"/>
</dbReference>
<dbReference type="GO" id="GO:0005576">
    <property type="term" value="C:extracellular region"/>
    <property type="evidence" value="ECO:0007669"/>
    <property type="project" value="TreeGrafter"/>
</dbReference>
<keyword evidence="1" id="KW-0732">Signal</keyword>
<evidence type="ECO:0000313" key="3">
    <source>
        <dbReference type="Proteomes" id="UP000001197"/>
    </source>
</evidence>
<dbReference type="NCBIfam" id="TIGR04312">
    <property type="entry name" value="choice_anch_B"/>
    <property type="match status" value="1"/>
</dbReference>
<dbReference type="Proteomes" id="UP000001197">
    <property type="component" value="Chromosome 3"/>
</dbReference>
<sequence>MKTSATLLMAMSALVAAEPMSVLRQKKLDLWSAQSEAGVFDINRYAAQAATSCVNGKAGEYQCKNVDLVSFLRHQDMGSSTRRGNDVWGWTHAASGREFGAVGQTDGTAFVEIKADGSLVYLGRLPTQTTSSSWRDMKVIGNHVYIGAESSNHGLQVFDLTKLLTITTPRTFSITSDLKARFTGFGNSHNIVAHEEKNMIYAVGTGTAAGCRGGLFMVNVTNPAAPTSAGCMSAGGYVHDAQCVVYKGPDTRYTNKEICFNFNEDTLDIVDVTNKRSPVTLSSTGYTGSSYTHQGWLADAGMRYLLLDDELDEQNRKGPAANQKTTTYIVDISSLTAPKFTGTYQSPATAIDHNQYVHNGLSYQANYGSGLRIVDVRSVTTDPTGKSFKEVGFFDCYPEDDSVGGRAEFTGTWSVYPYFKSGHILLNSIERGIFVLKYTGA</sequence>
<name>A0A090D5X0_PODAN</name>
<dbReference type="AlphaFoldDB" id="A0A090D5X0"/>
<feature type="signal peptide" evidence="1">
    <location>
        <begin position="1"/>
        <end position="17"/>
    </location>
</feature>
<dbReference type="EMBL" id="FO904938">
    <property type="protein sequence ID" value="CDP26543.1"/>
    <property type="molecule type" value="Genomic_DNA"/>
</dbReference>
<protein>
    <recommendedName>
        <fullName evidence="4">Regulatory P domain-containing protein</fullName>
    </recommendedName>
</protein>
<reference evidence="3" key="2">
    <citation type="journal article" date="2014" name="Genetics">
        <title>Maintaining two mating types: Structure of the mating type locus and its role in heterokaryosis in Podospora anserina.</title>
        <authorList>
            <person name="Grognet P."/>
            <person name="Bidard F."/>
            <person name="Kuchly C."/>
            <person name="Tong L.C.H."/>
            <person name="Coppin E."/>
            <person name="Benkhali J.A."/>
            <person name="Couloux A."/>
            <person name="Wincker P."/>
            <person name="Debuchy R."/>
            <person name="Silar P."/>
        </authorList>
    </citation>
    <scope>GENOME REANNOTATION</scope>
    <source>
        <strain evidence="3">S / ATCC MYA-4624 / DSM 980 / FGSC 10383</strain>
    </source>
</reference>
<evidence type="ECO:0000313" key="2">
    <source>
        <dbReference type="EMBL" id="CDP26543.1"/>
    </source>
</evidence>
<evidence type="ECO:0000256" key="1">
    <source>
        <dbReference type="SAM" id="SignalP"/>
    </source>
</evidence>
<dbReference type="InterPro" id="IPR013211">
    <property type="entry name" value="LVIVD"/>
</dbReference>